<dbReference type="Pfam" id="PF26215">
    <property type="entry name" value="HTH_animal"/>
    <property type="match status" value="1"/>
</dbReference>
<evidence type="ECO:0000313" key="3">
    <source>
        <dbReference type="Proteomes" id="UP001558652"/>
    </source>
</evidence>
<dbReference type="PANTHER" id="PTHR21301:SF10">
    <property type="entry name" value="REVERSE TRANSCRIPTASE DOMAIN-CONTAINING PROTEIN"/>
    <property type="match status" value="1"/>
</dbReference>
<accession>A0ABD0YC52</accession>
<evidence type="ECO:0000313" key="2">
    <source>
        <dbReference type="EMBL" id="KAL1115828.1"/>
    </source>
</evidence>
<dbReference type="EMBL" id="JBFDAA010000019">
    <property type="protein sequence ID" value="KAL1115828.1"/>
    <property type="molecule type" value="Genomic_DNA"/>
</dbReference>
<organism evidence="2 3">
    <name type="scientific">Ranatra chinensis</name>
    <dbReference type="NCBI Taxonomy" id="642074"/>
    <lineage>
        <taxon>Eukaryota</taxon>
        <taxon>Metazoa</taxon>
        <taxon>Ecdysozoa</taxon>
        <taxon>Arthropoda</taxon>
        <taxon>Hexapoda</taxon>
        <taxon>Insecta</taxon>
        <taxon>Pterygota</taxon>
        <taxon>Neoptera</taxon>
        <taxon>Paraneoptera</taxon>
        <taxon>Hemiptera</taxon>
        <taxon>Heteroptera</taxon>
        <taxon>Panheteroptera</taxon>
        <taxon>Nepomorpha</taxon>
        <taxon>Nepidae</taxon>
        <taxon>Ranatrinae</taxon>
        <taxon>Ranatra</taxon>
    </lineage>
</organism>
<keyword evidence="3" id="KW-1185">Reference proteome</keyword>
<dbReference type="PANTHER" id="PTHR21301">
    <property type="entry name" value="REVERSE TRANSCRIPTASE"/>
    <property type="match status" value="1"/>
</dbReference>
<reference evidence="2 3" key="1">
    <citation type="submission" date="2024-07" db="EMBL/GenBank/DDBJ databases">
        <title>Chromosome-level genome assembly of the water stick insect Ranatra chinensis (Heteroptera: Nepidae).</title>
        <authorList>
            <person name="Liu X."/>
        </authorList>
    </citation>
    <scope>NUCLEOTIDE SEQUENCE [LARGE SCALE GENOMIC DNA]</scope>
    <source>
        <strain evidence="2">Cailab_2021Rc</strain>
        <tissue evidence="2">Muscle</tissue>
    </source>
</reference>
<dbReference type="InterPro" id="IPR058912">
    <property type="entry name" value="HTH_animal"/>
</dbReference>
<gene>
    <name evidence="2" type="ORF">AAG570_006118</name>
</gene>
<dbReference type="Proteomes" id="UP001558652">
    <property type="component" value="Unassembled WGS sequence"/>
</dbReference>
<proteinExistence type="predicted"/>
<comment type="caution">
    <text evidence="2">The sequence shown here is derived from an EMBL/GenBank/DDBJ whole genome shotgun (WGS) entry which is preliminary data.</text>
</comment>
<evidence type="ECO:0000259" key="1">
    <source>
        <dbReference type="Pfam" id="PF26215"/>
    </source>
</evidence>
<dbReference type="AlphaFoldDB" id="A0ABD0YC52"/>
<name>A0ABD0YC52_9HEMI</name>
<protein>
    <recommendedName>
        <fullName evidence="1">Helix-turn-helix domain-containing protein</fullName>
    </recommendedName>
</protein>
<sequence length="149" mass="16968">MNSRHPTIKLTIELAGRLPSLGVLLKCKDNGALRHCIYRKPVHTHIYLNVTSHHHTAQKMSVMNSLVRRVIGISKEKSRTDDNRGLLKTLTSNGYEDTKKSIQKKGGISIDTRVMIEDDSIPSVCQDITDMFSRLLNKHDIVWRKVHSQ</sequence>
<feature type="domain" description="Helix-turn-helix" evidence="1">
    <location>
        <begin position="46"/>
        <end position="97"/>
    </location>
</feature>